<gene>
    <name evidence="1" type="ORF">B7R21_16595</name>
</gene>
<dbReference type="AlphaFoldDB" id="A0A3E0VBR9"/>
<evidence type="ECO:0000313" key="2">
    <source>
        <dbReference type="Proteomes" id="UP000256709"/>
    </source>
</evidence>
<accession>A0A3E0VBR9</accession>
<dbReference type="Proteomes" id="UP000256709">
    <property type="component" value="Unassembled WGS sequence"/>
</dbReference>
<evidence type="ECO:0000313" key="1">
    <source>
        <dbReference type="EMBL" id="RFA07139.1"/>
    </source>
</evidence>
<dbReference type="EMBL" id="NBXA01000030">
    <property type="protein sequence ID" value="RFA07139.1"/>
    <property type="molecule type" value="Genomic_DNA"/>
</dbReference>
<organism evidence="1 2">
    <name type="scientific">Subtercola boreus</name>
    <dbReference type="NCBI Taxonomy" id="120213"/>
    <lineage>
        <taxon>Bacteria</taxon>
        <taxon>Bacillati</taxon>
        <taxon>Actinomycetota</taxon>
        <taxon>Actinomycetes</taxon>
        <taxon>Micrococcales</taxon>
        <taxon>Microbacteriaceae</taxon>
        <taxon>Subtercola</taxon>
    </lineage>
</organism>
<reference evidence="1 2" key="1">
    <citation type="submission" date="2017-04" db="EMBL/GenBank/DDBJ databases">
        <title>Comparative genome analysis of Subtercola boreus.</title>
        <authorList>
            <person name="Cho Y.-J."/>
            <person name="Cho A."/>
            <person name="Kim O.-S."/>
            <person name="Lee J.-I."/>
        </authorList>
    </citation>
    <scope>NUCLEOTIDE SEQUENCE [LARGE SCALE GENOMIC DNA]</scope>
    <source>
        <strain evidence="1 2">P27444</strain>
    </source>
</reference>
<proteinExistence type="predicted"/>
<protein>
    <submittedName>
        <fullName evidence="1">Uncharacterized protein</fullName>
    </submittedName>
</protein>
<dbReference type="RefSeq" id="WP_116284380.1">
    <property type="nucleotide sequence ID" value="NZ_NBXA01000030.1"/>
</dbReference>
<comment type="caution">
    <text evidence="1">The sequence shown here is derived from an EMBL/GenBank/DDBJ whole genome shotgun (WGS) entry which is preliminary data.</text>
</comment>
<dbReference type="OrthoDB" id="5125425at2"/>
<sequence length="374" mass="38131">MRNAFIALGGIAAAVAVITLVLSNTLGIGGWQSGGISAPNTSTPAPPHHFVLPDDCASLVDPSIIAEWSARYGDAPLISELGSPIGGPRVAGGDCSYGAAETAFASLSVSVTVFSADNPRAASEQGLQDQGMQSAVQPDGSTLYYSDTPGIDFATAEMVLVADEAVISVRVNGVSAADGPGLMPLLSGWLAKVSDRVGLTAPTTPTFSSPQPTNSAQAATTFQLPASCAGAVGTSILPAWSPRFGEATTIDDSRYRALDGGDSVGVHCAYGSNQTGRLLTVIVGTIDTASDGRQRAEAQARLISNAEQPLGNGTLFAEPLGGVGGEPVSASLTLITDKAIITVAARGTEQRSAELLPYLREWLDDIATRTGANS</sequence>
<name>A0A3E0VBR9_9MICO</name>